<feature type="transmembrane region" description="Helical" evidence="9">
    <location>
        <begin position="85"/>
        <end position="109"/>
    </location>
</feature>
<dbReference type="EMBL" id="OU963899">
    <property type="protein sequence ID" value="CAH0406542.1"/>
    <property type="molecule type" value="Genomic_DNA"/>
</dbReference>
<feature type="transmembrane region" description="Helical" evidence="9">
    <location>
        <begin position="1224"/>
        <end position="1241"/>
    </location>
</feature>
<dbReference type="InterPro" id="IPR036640">
    <property type="entry name" value="ABC1_TM_sf"/>
</dbReference>
<dbReference type="Gene3D" id="1.20.1560.10">
    <property type="entry name" value="ABC transporter type 1, transmembrane domain"/>
    <property type="match status" value="2"/>
</dbReference>
<keyword evidence="13" id="KW-1185">Reference proteome</keyword>
<dbReference type="InterPro" id="IPR017871">
    <property type="entry name" value="ABC_transporter-like_CS"/>
</dbReference>
<evidence type="ECO:0008006" key="14">
    <source>
        <dbReference type="Google" id="ProtNLM"/>
    </source>
</evidence>
<dbReference type="InterPro" id="IPR003593">
    <property type="entry name" value="AAA+_ATPase"/>
</dbReference>
<feature type="domain" description="ABC transmembrane type-1" evidence="11">
    <location>
        <begin position="1110"/>
        <end position="1360"/>
    </location>
</feature>
<dbReference type="Gene3D" id="3.40.50.300">
    <property type="entry name" value="P-loop containing nucleotide triphosphate hydrolases"/>
    <property type="match status" value="3"/>
</dbReference>
<evidence type="ECO:0000256" key="4">
    <source>
        <dbReference type="ARBA" id="ARBA00022741"/>
    </source>
</evidence>
<feature type="transmembrane region" description="Helical" evidence="9">
    <location>
        <begin position="24"/>
        <end position="41"/>
    </location>
</feature>
<gene>
    <name evidence="12" type="ORF">CHILSU_LOCUS9919</name>
</gene>
<dbReference type="PANTHER" id="PTHR24223">
    <property type="entry name" value="ATP-BINDING CASSETTE SUB-FAMILY C"/>
    <property type="match status" value="1"/>
</dbReference>
<keyword evidence="6 9" id="KW-1133">Transmembrane helix</keyword>
<feature type="transmembrane region" description="Helical" evidence="9">
    <location>
        <begin position="443"/>
        <end position="463"/>
    </location>
</feature>
<evidence type="ECO:0000256" key="7">
    <source>
        <dbReference type="ARBA" id="ARBA00023136"/>
    </source>
</evidence>
<dbReference type="Pfam" id="PF00005">
    <property type="entry name" value="ABC_tran"/>
    <property type="match status" value="2"/>
</dbReference>
<evidence type="ECO:0000256" key="9">
    <source>
        <dbReference type="SAM" id="Phobius"/>
    </source>
</evidence>
<feature type="compositionally biased region" description="Polar residues" evidence="8">
    <location>
        <begin position="1061"/>
        <end position="1070"/>
    </location>
</feature>
<evidence type="ECO:0000256" key="3">
    <source>
        <dbReference type="ARBA" id="ARBA00022692"/>
    </source>
</evidence>
<evidence type="ECO:0000256" key="6">
    <source>
        <dbReference type="ARBA" id="ARBA00022989"/>
    </source>
</evidence>
<evidence type="ECO:0000313" key="13">
    <source>
        <dbReference type="Proteomes" id="UP001153292"/>
    </source>
</evidence>
<evidence type="ECO:0000256" key="8">
    <source>
        <dbReference type="SAM" id="MobiDB-lite"/>
    </source>
</evidence>
<feature type="transmembrane region" description="Helical" evidence="9">
    <location>
        <begin position="416"/>
        <end position="437"/>
    </location>
</feature>
<keyword evidence="4" id="KW-0547">Nucleotide-binding</keyword>
<dbReference type="CDD" id="cd18591">
    <property type="entry name" value="ABC_6TM_SUR1_D1_like"/>
    <property type="match status" value="1"/>
</dbReference>
<dbReference type="SUPFAM" id="SSF90123">
    <property type="entry name" value="ABC transporter transmembrane region"/>
    <property type="match status" value="2"/>
</dbReference>
<evidence type="ECO:0000313" key="12">
    <source>
        <dbReference type="EMBL" id="CAH0406542.1"/>
    </source>
</evidence>
<feature type="region of interest" description="Disordered" evidence="8">
    <location>
        <begin position="1034"/>
        <end position="1087"/>
    </location>
</feature>
<evidence type="ECO:0000256" key="2">
    <source>
        <dbReference type="ARBA" id="ARBA00022448"/>
    </source>
</evidence>
<dbReference type="Pfam" id="PF00664">
    <property type="entry name" value="ABC_membrane"/>
    <property type="match status" value="2"/>
</dbReference>
<dbReference type="InterPro" id="IPR011527">
    <property type="entry name" value="ABC1_TM_dom"/>
</dbReference>
<feature type="compositionally biased region" description="Basic and acidic residues" evidence="8">
    <location>
        <begin position="1073"/>
        <end position="1084"/>
    </location>
</feature>
<feature type="transmembrane region" description="Helical" evidence="9">
    <location>
        <begin position="150"/>
        <end position="171"/>
    </location>
</feature>
<comment type="subcellular location">
    <subcellularLocation>
        <location evidence="1">Membrane</location>
    </subcellularLocation>
</comment>
<accession>A0ABN8B9T6</accession>
<feature type="transmembrane region" description="Helical" evidence="9">
    <location>
        <begin position="62"/>
        <end position="79"/>
    </location>
</feature>
<feature type="transmembrane region" description="Helical" evidence="9">
    <location>
        <begin position="524"/>
        <end position="551"/>
    </location>
</feature>
<dbReference type="InterPro" id="IPR050173">
    <property type="entry name" value="ABC_transporter_C-like"/>
</dbReference>
<dbReference type="InterPro" id="IPR027417">
    <property type="entry name" value="P-loop_NTPase"/>
</dbReference>
<keyword evidence="2" id="KW-0813">Transport</keyword>
<evidence type="ECO:0000259" key="10">
    <source>
        <dbReference type="PROSITE" id="PS50893"/>
    </source>
</evidence>
<keyword evidence="3 9" id="KW-0812">Transmembrane</keyword>
<keyword evidence="5" id="KW-0067">ATP-binding</keyword>
<feature type="domain" description="ABC transmembrane type-1" evidence="11">
    <location>
        <begin position="277"/>
        <end position="588"/>
    </location>
</feature>
<feature type="transmembrane region" description="Helical" evidence="9">
    <location>
        <begin position="1150"/>
        <end position="1173"/>
    </location>
</feature>
<evidence type="ECO:0000256" key="1">
    <source>
        <dbReference type="ARBA" id="ARBA00004370"/>
    </source>
</evidence>
<proteinExistence type="predicted"/>
<evidence type="ECO:0000259" key="11">
    <source>
        <dbReference type="PROSITE" id="PS50929"/>
    </source>
</evidence>
<dbReference type="PROSITE" id="PS50929">
    <property type="entry name" value="ABC_TM1F"/>
    <property type="match status" value="2"/>
</dbReference>
<dbReference type="PROSITE" id="PS00211">
    <property type="entry name" value="ABC_TRANSPORTER_1"/>
    <property type="match status" value="1"/>
</dbReference>
<feature type="transmembrane region" description="Helical" evidence="9">
    <location>
        <begin position="1106"/>
        <end position="1126"/>
    </location>
</feature>
<feature type="domain" description="ABC transporter" evidence="10">
    <location>
        <begin position="1421"/>
        <end position="1706"/>
    </location>
</feature>
<dbReference type="SUPFAM" id="SSF52540">
    <property type="entry name" value="P-loop containing nucleoside triphosphate hydrolases"/>
    <property type="match status" value="3"/>
</dbReference>
<dbReference type="SMART" id="SM00382">
    <property type="entry name" value="AAA"/>
    <property type="match status" value="2"/>
</dbReference>
<protein>
    <recommendedName>
        <fullName evidence="14">ATP-binding cassette sub-family C member Sur</fullName>
    </recommendedName>
</protein>
<feature type="transmembrane region" description="Helical" evidence="9">
    <location>
        <begin position="116"/>
        <end position="138"/>
    </location>
</feature>
<feature type="compositionally biased region" description="Polar residues" evidence="8">
    <location>
        <begin position="1034"/>
        <end position="1052"/>
    </location>
</feature>
<name>A0ABN8B9T6_CHISP</name>
<organism evidence="12 13">
    <name type="scientific">Chilo suppressalis</name>
    <name type="common">Asiatic rice borer moth</name>
    <dbReference type="NCBI Taxonomy" id="168631"/>
    <lineage>
        <taxon>Eukaryota</taxon>
        <taxon>Metazoa</taxon>
        <taxon>Ecdysozoa</taxon>
        <taxon>Arthropoda</taxon>
        <taxon>Hexapoda</taxon>
        <taxon>Insecta</taxon>
        <taxon>Pterygota</taxon>
        <taxon>Neoptera</taxon>
        <taxon>Endopterygota</taxon>
        <taxon>Lepidoptera</taxon>
        <taxon>Glossata</taxon>
        <taxon>Ditrysia</taxon>
        <taxon>Pyraloidea</taxon>
        <taxon>Crambidae</taxon>
        <taxon>Crambinae</taxon>
        <taxon>Chilo</taxon>
    </lineage>
</organism>
<dbReference type="Proteomes" id="UP001153292">
    <property type="component" value="Chromosome 6"/>
</dbReference>
<feature type="transmembrane region" description="Helical" evidence="9">
    <location>
        <begin position="563"/>
        <end position="587"/>
    </location>
</feature>
<dbReference type="PROSITE" id="PS50893">
    <property type="entry name" value="ABC_TRANSPORTER_2"/>
    <property type="match status" value="2"/>
</dbReference>
<dbReference type="PANTHER" id="PTHR24223:SF461">
    <property type="entry name" value="ATP-BINDING CASSETTE SUB-FAMILY C MEMBER SUR"/>
    <property type="match status" value="1"/>
</dbReference>
<dbReference type="InterPro" id="IPR003439">
    <property type="entry name" value="ABC_transporter-like_ATP-bd"/>
</dbReference>
<sequence length="1712" mass="186585">MEAVCERGDSACDVHALAAALHSLHLYCATISTALICCCAPRPARSEWIGKRWRGQTVRGTASLALGAVWCCSAAAASLRRGRTVALVSATIAPLGWLAAAALHTALWTRRSAAPLLYLAVYWLLSATSAAAIFYQSITTKASSEHVDVFIQGLSMVLSLIISGVDCFCFYEEVSKRQRAHQKSTSSNHNVLYKHNDTHFYSKITFFWINVLLWRGYESPIEEDDLGDLPDDEKSNIFYERFKRIYNSNEKDTKSSIRHRSIWQCYIQAIWPNFYTAGVMKLLGDLISVVPPLGLAAIIQYVEGPQQEYNENSEVTIQEFLSNGYAMLVVVTLSLVFQALLSQNSTHLVTLEGTRLKTGLQGLLYDKCMRLGPWSSADNNTEEESPLLQSPKDNATSPSGLLTNLMSQDTYNIMSCVWICHYLWAIPLKVSVILYLLFTKLGISAIIGTAASVLLITPLQFYIGKKISDNSKDISKCTDHRISKMTEILQGMNVIKLYVWEDLFNEKILNLREVELKLLNKDSIYWSFLTFTTQVSTILVTVITFFVYYFLNDSKGLTAVNVFAGLALFNQLTIPLLILPVTVMMVIQAMVSTKRIKEFLELPESNNVREDDNDEHNKSSNIFNDAFIGNAPEDVLEEVCKEDEGDVEDQFSDDENSGIYPNNEYLVRFRNAAFSWGVKNEMLLEVEDLDIPEGRLIMVVGGGSSGKTSLLSAILGEMYLERGDVTYKGRVSMWFAGQPPWLVEGSVRDNIVMGGPWCQRRYSRVLRAAALRPDLQLLPEGDATHLGSHGSPLSGGQRVRVCIARSLYSNARLLVLDEPLGALDAPLARHIVARALVPAVRAGRTVVMATNRLELLHYADLVIAMEEGRVCGVGRAGVGLGAGAMSRWARLAAEARANAARTGAGPPGGATRERTRLMRELTRARFQRCGSDDTLIGICEAAGAHLLTEVRTCAGGSWRRSMRQRPSLERQFSSPPPSVHNYKWRREVRRAVSADASNTALQREASLLRRLLRPRPHRTLSRWTPRTLRRLISSDSETTADENGTNVTVSDEQTGEAAYASLTSNGTDVSNEVVREDQPAKPEPEETIAESGAWCGYGRACGWWGCAYWAAAVAAQALALFADYWLTQTTARNAQTPLSRDEMWYSVRSYAAWCMGALAAGGMAGAACGAAGARARRRLHERLLRATLHAPLHHTRATPAQLLHRFSADVQVIDRKLPIAVGRWGQLALLCFASLIVNAVVAPWTLLALLPAVLLYFALQAIYLTNARELQRTEALSAAGVVSLAAETSVCAGANTVRAGRLQPLMRSRLLRRLDRNNDALLLLNAANRWLGTALDLVGAATVCVSMGVALNSGSEGAVTGLAGTYALLLPAYLAHLAKCRADLHLQLASVERVRTDTNLPQEDYREDCPIPEGWQRNGKIVFENVSISHEPSDSQPILSNINISVAPGEKVAICGRSGSGKSTLVLTCAGATSIRSGRLLIDEADVTQVALRALRHRVVVLPQEATLFSGTLRENLDPLAVHTDEEIWQSIRAVGLHDFVSAQPAGLECIVRGAGNGGAGWASGRAGRACAARAALHARLAGALILDEPAAALDAPAERALLAALAASAPGTTLLTVAVSIRNLSICALILDEPAAALDAPAERALLAALAASAPGTTLLTVAHRISSIRGYDRAVVLEEGRVVEQGEVKSLLAQPASRLARMLAAAHRQT</sequence>
<reference evidence="12" key="1">
    <citation type="submission" date="2021-12" db="EMBL/GenBank/DDBJ databases">
        <authorList>
            <person name="King R."/>
        </authorList>
    </citation>
    <scope>NUCLEOTIDE SEQUENCE</scope>
</reference>
<keyword evidence="7 9" id="KW-0472">Membrane</keyword>
<evidence type="ECO:0000256" key="5">
    <source>
        <dbReference type="ARBA" id="ARBA00022840"/>
    </source>
</evidence>
<feature type="domain" description="ABC transporter" evidence="10">
    <location>
        <begin position="667"/>
        <end position="892"/>
    </location>
</feature>